<dbReference type="SUPFAM" id="SSF47954">
    <property type="entry name" value="Cyclin-like"/>
    <property type="match status" value="1"/>
</dbReference>
<reference evidence="2" key="2">
    <citation type="journal article" date="2020" name="Data Brief">
        <title>Transcriptome dataset of Babesia bovis life stages within vertebrate and invertebrate hosts.</title>
        <authorList>
            <person name="Ueti M.W."/>
            <person name="Johnson W.C."/>
            <person name="Kappmeyer L.S."/>
            <person name="Herndon D.R."/>
            <person name="Mousel M.R."/>
            <person name="Reif K.E."/>
            <person name="Taus N.S."/>
            <person name="Ifeonu O.O."/>
            <person name="Silva J.C."/>
            <person name="Suarez C.E."/>
            <person name="Brayton K.A."/>
        </authorList>
    </citation>
    <scope>NUCLEOTIDE SEQUENCE [LARGE SCALE GENOMIC DNA]</scope>
</reference>
<dbReference type="RefSeq" id="XP_001609796.1">
    <property type="nucleotide sequence ID" value="XM_001609746.1"/>
</dbReference>
<proteinExistence type="predicted"/>
<organism evidence="1 2">
    <name type="scientific">Babesia bovis</name>
    <dbReference type="NCBI Taxonomy" id="5865"/>
    <lineage>
        <taxon>Eukaryota</taxon>
        <taxon>Sar</taxon>
        <taxon>Alveolata</taxon>
        <taxon>Apicomplexa</taxon>
        <taxon>Aconoidasida</taxon>
        <taxon>Piroplasmida</taxon>
        <taxon>Babesiidae</taxon>
        <taxon>Babesia</taxon>
    </lineage>
</organism>
<dbReference type="AlphaFoldDB" id="A7ATG7"/>
<protein>
    <submittedName>
        <fullName evidence="1">Cyclin, N-terminal domain containing protein</fullName>
    </submittedName>
</protein>
<dbReference type="Proteomes" id="UP000002173">
    <property type="component" value="Unassembled WGS sequence"/>
</dbReference>
<comment type="caution">
    <text evidence="1">The sequence shown here is derived from an EMBL/GenBank/DDBJ whole genome shotgun (WGS) entry which is preliminary data.</text>
</comment>
<dbReference type="EMBL" id="AAXT01000003">
    <property type="protein sequence ID" value="EDO06228.1"/>
    <property type="molecule type" value="Genomic_DNA"/>
</dbReference>
<dbReference type="STRING" id="5865.A7ATG7"/>
<reference evidence="1 2" key="1">
    <citation type="journal article" date="2007" name="PLoS Pathog.">
        <title>Genome sequence of Babesia bovis and comparative analysis of apicomplexan hemoprotozoa.</title>
        <authorList>
            <person name="Brayton K.A."/>
            <person name="Lau A.O.T."/>
            <person name="Herndon D.R."/>
            <person name="Hannick L."/>
            <person name="Kappmeyer L.S."/>
            <person name="Berens S.J."/>
            <person name="Bidwell S.L."/>
            <person name="Brown W.C."/>
            <person name="Crabtree J."/>
            <person name="Fadrosh D."/>
            <person name="Feldblum T."/>
            <person name="Forberger H.A."/>
            <person name="Haas B.J."/>
            <person name="Howell J.M."/>
            <person name="Khouri H."/>
            <person name="Koo H."/>
            <person name="Mann D.J."/>
            <person name="Norimine J."/>
            <person name="Paulsen I.T."/>
            <person name="Radune D."/>
            <person name="Ren Q."/>
            <person name="Smith R.K. Jr."/>
            <person name="Suarez C.E."/>
            <person name="White O."/>
            <person name="Wortman J.R."/>
            <person name="Knowles D.P. Jr."/>
            <person name="McElwain T.F."/>
            <person name="Nene V.M."/>
        </authorList>
    </citation>
    <scope>NUCLEOTIDE SEQUENCE [LARGE SCALE GENOMIC DNA]</scope>
    <source>
        <strain evidence="1">T2Bo</strain>
    </source>
</reference>
<reference evidence="2" key="3">
    <citation type="journal article" date="2021" name="Int. J. Parasitol.">
        <title>Comparative analysis of gene expression between Babesia bovis blood stages and kinetes allowed by improved genome annotation.</title>
        <authorList>
            <person name="Ueti M.W."/>
            <person name="Johnson W.C."/>
            <person name="Kappmeyer L.S."/>
            <person name="Herndon D.R."/>
            <person name="Mousel M.R."/>
            <person name="Reif K.E."/>
            <person name="Taus N.S."/>
            <person name="Ifeonu O.O."/>
            <person name="Silva J.C."/>
            <person name="Suarez C.E."/>
            <person name="Brayton K.A."/>
        </authorList>
    </citation>
    <scope>NUCLEOTIDE SEQUENCE [LARGE SCALE GENOMIC DNA]</scope>
</reference>
<dbReference type="PANTHER" id="PTHR15615">
    <property type="match status" value="1"/>
</dbReference>
<evidence type="ECO:0000313" key="1">
    <source>
        <dbReference type="EMBL" id="EDO06228.1"/>
    </source>
</evidence>
<dbReference type="KEGG" id="bbo:BBOV_II002730"/>
<dbReference type="OMA" id="VRCSNEC"/>
<gene>
    <name evidence="1" type="ORF">BBOV_II002730</name>
</gene>
<dbReference type="eggNOG" id="KOG1674">
    <property type="taxonomic scope" value="Eukaryota"/>
</dbReference>
<sequence>MEIIGNNVVAKATDNSFVKSLSNVLLTIVKRNESRKGVVTRFHSMNAPPISISDYINRIARHVRCSNECFVLALVYIERITRIHKNFVVSILNVHRLIITAVMLAAKFSDDVYFSNKFYALVGGVNVTEINLLEYQFLNMLKFQLYVNAMEYENCRLSVEKASYMGSLSANNWGLSWYKPPGACSAEFSDMSVMACSQPSQPSLTSGTHYWDEGDMDLHNGSARAGHYKRLPCTSSYNKGSSFGIPYAVPSVEESCDVYNVGNMAEYGASVNRFTRQGTNAPTSYRVLSNVHMPQMAPTPRVGNPFVSTPANDTMHVNNDLSGVYGTRVPSDLYYPLSIYPSPTVNGKHYADGNLVLRNSGAVMNRMYTQHVDYMEPDHPWWNHPKRAAPMESKPAYNTEGPESMDEEFMPYVNPFEMRRNERIINKCAPRSDSWNYKVHRQLYRFRNLVPFNKIKEAA</sequence>
<dbReference type="InterPro" id="IPR036915">
    <property type="entry name" value="Cyclin-like_sf"/>
</dbReference>
<dbReference type="PANTHER" id="PTHR15615:SF108">
    <property type="entry name" value="PROTEIN CNPPD1"/>
    <property type="match status" value="1"/>
</dbReference>
<dbReference type="CDD" id="cd20558">
    <property type="entry name" value="CYCLIN_ScPCL7-like"/>
    <property type="match status" value="1"/>
</dbReference>
<dbReference type="GO" id="GO:0019901">
    <property type="term" value="F:protein kinase binding"/>
    <property type="evidence" value="ECO:0007669"/>
    <property type="project" value="InterPro"/>
</dbReference>
<keyword evidence="2" id="KW-1185">Reference proteome</keyword>
<dbReference type="VEuPathDB" id="PiroplasmaDB:BBOV_II002730"/>
<dbReference type="GeneID" id="5478025"/>
<evidence type="ECO:0000313" key="2">
    <source>
        <dbReference type="Proteomes" id="UP000002173"/>
    </source>
</evidence>
<dbReference type="InParanoid" id="A7ATG7"/>
<name>A7ATG7_BABBO</name>
<dbReference type="Pfam" id="PF08613">
    <property type="entry name" value="Cyclin"/>
    <property type="match status" value="1"/>
</dbReference>
<accession>A7ATG7</accession>
<dbReference type="Gene3D" id="1.10.472.10">
    <property type="entry name" value="Cyclin-like"/>
    <property type="match status" value="1"/>
</dbReference>
<dbReference type="InterPro" id="IPR013922">
    <property type="entry name" value="Cyclin_PHO80-like"/>
</dbReference>